<gene>
    <name evidence="2" type="ORF">NDU88_010640</name>
</gene>
<evidence type="ECO:0000313" key="3">
    <source>
        <dbReference type="Proteomes" id="UP001066276"/>
    </source>
</evidence>
<dbReference type="AlphaFoldDB" id="A0AAV7S1E1"/>
<dbReference type="Proteomes" id="UP001066276">
    <property type="component" value="Chromosome 5"/>
</dbReference>
<proteinExistence type="predicted"/>
<name>A0AAV7S1E1_PLEWA</name>
<organism evidence="2 3">
    <name type="scientific">Pleurodeles waltl</name>
    <name type="common">Iberian ribbed newt</name>
    <dbReference type="NCBI Taxonomy" id="8319"/>
    <lineage>
        <taxon>Eukaryota</taxon>
        <taxon>Metazoa</taxon>
        <taxon>Chordata</taxon>
        <taxon>Craniata</taxon>
        <taxon>Vertebrata</taxon>
        <taxon>Euteleostomi</taxon>
        <taxon>Amphibia</taxon>
        <taxon>Batrachia</taxon>
        <taxon>Caudata</taxon>
        <taxon>Salamandroidea</taxon>
        <taxon>Salamandridae</taxon>
        <taxon>Pleurodelinae</taxon>
        <taxon>Pleurodeles</taxon>
    </lineage>
</organism>
<evidence type="ECO:0000256" key="1">
    <source>
        <dbReference type="SAM" id="MobiDB-lite"/>
    </source>
</evidence>
<keyword evidence="3" id="KW-1185">Reference proteome</keyword>
<feature type="compositionally biased region" description="Basic and acidic residues" evidence="1">
    <location>
        <begin position="25"/>
        <end position="59"/>
    </location>
</feature>
<comment type="caution">
    <text evidence="2">The sequence shown here is derived from an EMBL/GenBank/DDBJ whole genome shotgun (WGS) entry which is preliminary data.</text>
</comment>
<protein>
    <submittedName>
        <fullName evidence="2">Uncharacterized protein</fullName>
    </submittedName>
</protein>
<accession>A0AAV7S1E1</accession>
<sequence length="108" mass="12299">MVPRGNMRRLAQQKGVLLLGSWGHPAREEEESKHRRGGEDKESEAGQRGTREEDAGPKRRESRRHHRGDSGSKDRGRGGDRGSRGQGERCYYILDRCYSHATLQEERG</sequence>
<reference evidence="2" key="1">
    <citation type="journal article" date="2022" name="bioRxiv">
        <title>Sequencing and chromosome-scale assembly of the giantPleurodeles waltlgenome.</title>
        <authorList>
            <person name="Brown T."/>
            <person name="Elewa A."/>
            <person name="Iarovenko S."/>
            <person name="Subramanian E."/>
            <person name="Araus A.J."/>
            <person name="Petzold A."/>
            <person name="Susuki M."/>
            <person name="Suzuki K.-i.T."/>
            <person name="Hayashi T."/>
            <person name="Toyoda A."/>
            <person name="Oliveira C."/>
            <person name="Osipova E."/>
            <person name="Leigh N.D."/>
            <person name="Simon A."/>
            <person name="Yun M.H."/>
        </authorList>
    </citation>
    <scope>NUCLEOTIDE SEQUENCE</scope>
    <source>
        <strain evidence="2">20211129_DDA</strain>
        <tissue evidence="2">Liver</tissue>
    </source>
</reference>
<dbReference type="EMBL" id="JANPWB010000009">
    <property type="protein sequence ID" value="KAJ1157943.1"/>
    <property type="molecule type" value="Genomic_DNA"/>
</dbReference>
<evidence type="ECO:0000313" key="2">
    <source>
        <dbReference type="EMBL" id="KAJ1157943.1"/>
    </source>
</evidence>
<feature type="region of interest" description="Disordered" evidence="1">
    <location>
        <begin position="1"/>
        <end position="86"/>
    </location>
</feature>
<feature type="compositionally biased region" description="Basic and acidic residues" evidence="1">
    <location>
        <begin position="68"/>
        <end position="86"/>
    </location>
</feature>